<evidence type="ECO:0000256" key="8">
    <source>
        <dbReference type="ARBA" id="ARBA00023242"/>
    </source>
</evidence>
<reference evidence="11 12" key="1">
    <citation type="submission" date="2023-09" db="EMBL/GenBank/DDBJ databases">
        <authorList>
            <person name="Wang M."/>
        </authorList>
    </citation>
    <scope>NUCLEOTIDE SEQUENCE [LARGE SCALE GENOMIC DNA]</scope>
    <source>
        <strain evidence="11">GT-2023</strain>
        <tissue evidence="11">Liver</tissue>
    </source>
</reference>
<feature type="compositionally biased region" description="Polar residues" evidence="9">
    <location>
        <begin position="84"/>
        <end position="97"/>
    </location>
</feature>
<evidence type="ECO:0000256" key="5">
    <source>
        <dbReference type="ARBA" id="ARBA00023015"/>
    </source>
</evidence>
<dbReference type="Pfam" id="PF12547">
    <property type="entry name" value="ATXN-1_C"/>
    <property type="match status" value="1"/>
</dbReference>
<keyword evidence="12" id="KW-1185">Reference proteome</keyword>
<feature type="compositionally biased region" description="Basic and acidic residues" evidence="9">
    <location>
        <begin position="98"/>
        <end position="144"/>
    </location>
</feature>
<feature type="region of interest" description="Disordered" evidence="9">
    <location>
        <begin position="328"/>
        <end position="426"/>
    </location>
</feature>
<dbReference type="EMBL" id="JAYMGO010000019">
    <property type="protein sequence ID" value="KAL1255879.1"/>
    <property type="molecule type" value="Genomic_DNA"/>
</dbReference>
<evidence type="ECO:0000256" key="6">
    <source>
        <dbReference type="ARBA" id="ARBA00023125"/>
    </source>
</evidence>
<keyword evidence="3" id="KW-0678">Repressor</keyword>
<feature type="region of interest" description="Disordered" evidence="9">
    <location>
        <begin position="179"/>
        <end position="203"/>
    </location>
</feature>
<organism evidence="11 12">
    <name type="scientific">Cirrhinus molitorella</name>
    <name type="common">mud carp</name>
    <dbReference type="NCBI Taxonomy" id="172907"/>
    <lineage>
        <taxon>Eukaryota</taxon>
        <taxon>Metazoa</taxon>
        <taxon>Chordata</taxon>
        <taxon>Craniata</taxon>
        <taxon>Vertebrata</taxon>
        <taxon>Euteleostomi</taxon>
        <taxon>Actinopterygii</taxon>
        <taxon>Neopterygii</taxon>
        <taxon>Teleostei</taxon>
        <taxon>Ostariophysi</taxon>
        <taxon>Cypriniformes</taxon>
        <taxon>Cyprinidae</taxon>
        <taxon>Labeoninae</taxon>
        <taxon>Labeonini</taxon>
        <taxon>Cirrhinus</taxon>
    </lineage>
</organism>
<keyword evidence="8" id="KW-0539">Nucleus</keyword>
<feature type="compositionally biased region" description="Low complexity" evidence="9">
    <location>
        <begin position="408"/>
        <end position="421"/>
    </location>
</feature>
<dbReference type="InterPro" id="IPR003652">
    <property type="entry name" value="Ataxin_AXH_dom"/>
</dbReference>
<evidence type="ECO:0000313" key="12">
    <source>
        <dbReference type="Proteomes" id="UP001558613"/>
    </source>
</evidence>
<evidence type="ECO:0000313" key="11">
    <source>
        <dbReference type="EMBL" id="KAL1255879.1"/>
    </source>
</evidence>
<evidence type="ECO:0000256" key="9">
    <source>
        <dbReference type="SAM" id="MobiDB-lite"/>
    </source>
</evidence>
<feature type="region of interest" description="Disordered" evidence="9">
    <location>
        <begin position="271"/>
        <end position="311"/>
    </location>
</feature>
<evidence type="ECO:0000256" key="1">
    <source>
        <dbReference type="ARBA" id="ARBA00004123"/>
    </source>
</evidence>
<evidence type="ECO:0000256" key="3">
    <source>
        <dbReference type="ARBA" id="ARBA00022491"/>
    </source>
</evidence>
<dbReference type="SUPFAM" id="SSF102031">
    <property type="entry name" value="AXH domain"/>
    <property type="match status" value="1"/>
</dbReference>
<dbReference type="Pfam" id="PF08517">
    <property type="entry name" value="AXH"/>
    <property type="match status" value="1"/>
</dbReference>
<feature type="compositionally biased region" description="Polar residues" evidence="9">
    <location>
        <begin position="394"/>
        <end position="407"/>
    </location>
</feature>
<dbReference type="PANTHER" id="PTHR13392:SF5">
    <property type="entry name" value="ATAXIN-1"/>
    <property type="match status" value="1"/>
</dbReference>
<dbReference type="InterPro" id="IPR043404">
    <property type="entry name" value="ATAXIN1-like"/>
</dbReference>
<keyword evidence="7" id="KW-0804">Transcription</keyword>
<evidence type="ECO:0000256" key="2">
    <source>
        <dbReference type="ARBA" id="ARBA00007348"/>
    </source>
</evidence>
<comment type="similarity">
    <text evidence="2">Belongs to the ATXN1 family.</text>
</comment>
<accession>A0ABR3LVU4</accession>
<keyword evidence="6" id="KW-0238">DNA-binding</keyword>
<feature type="compositionally biased region" description="Basic and acidic residues" evidence="9">
    <location>
        <begin position="831"/>
        <end position="843"/>
    </location>
</feature>
<dbReference type="InterPro" id="IPR020997">
    <property type="entry name" value="Ataxin-1_N"/>
</dbReference>
<feature type="region of interest" description="Disordered" evidence="9">
    <location>
        <begin position="451"/>
        <end position="479"/>
    </location>
</feature>
<evidence type="ECO:0000256" key="4">
    <source>
        <dbReference type="ARBA" id="ARBA00022553"/>
    </source>
</evidence>
<evidence type="ECO:0000259" key="10">
    <source>
        <dbReference type="PROSITE" id="PS51148"/>
    </source>
</evidence>
<feature type="region of interest" description="Disordered" evidence="9">
    <location>
        <begin position="73"/>
        <end position="155"/>
    </location>
</feature>
<dbReference type="InterPro" id="IPR036096">
    <property type="entry name" value="Ataxin_AXH_dom_sf"/>
</dbReference>
<dbReference type="SMART" id="SM00536">
    <property type="entry name" value="AXH"/>
    <property type="match status" value="1"/>
</dbReference>
<gene>
    <name evidence="11" type="ORF">QQF64_013940</name>
</gene>
<comment type="caution">
    <text evidence="11">The sequence shown here is derived from an EMBL/GenBank/DDBJ whole genome shotgun (WGS) entry which is preliminary data.</text>
</comment>
<name>A0ABR3LVU4_9TELE</name>
<proteinExistence type="inferred from homology"/>
<evidence type="ECO:0000256" key="7">
    <source>
        <dbReference type="ARBA" id="ARBA00023163"/>
    </source>
</evidence>
<keyword evidence="5" id="KW-0805">Transcription regulation</keyword>
<feature type="region of interest" description="Disordered" evidence="9">
    <location>
        <begin position="778"/>
        <end position="905"/>
    </location>
</feature>
<feature type="domain" description="AXH" evidence="10">
    <location>
        <begin position="642"/>
        <end position="773"/>
    </location>
</feature>
<keyword evidence="4" id="KW-0597">Phosphoprotein</keyword>
<dbReference type="PANTHER" id="PTHR13392">
    <property type="entry name" value="ATAXIN 1"/>
    <property type="match status" value="1"/>
</dbReference>
<dbReference type="PROSITE" id="PS51148">
    <property type="entry name" value="AXH"/>
    <property type="match status" value="1"/>
</dbReference>
<feature type="compositionally biased region" description="Polar residues" evidence="9">
    <location>
        <begin position="271"/>
        <end position="290"/>
    </location>
</feature>
<sequence length="905" mass="96877">MKLVVRSEEGPLYTPATPLYLHKVSGWEESKRGLSLCLFDSCGNKRTTERVTQMASLNSKVLPAVLETRSQREMIPHELHGPLSHSSGRARSVSNTNRDQEGVEKSQKTQGEETSKKSGKRISDAMKSNQERSNECLPPKKREIPASTLPSEERPMVMAPANESQRSGNLAWLASLASGHDRGRQHTSTASEPDGPQYKPLSATAESTPLSSMHLTRAPTAVTTISAVYTSPLSQPAGTIQYTPLPPNLHFISSPYSTPYAGYISPLVPPSTATTTTQREAYASTSSSPASKIDQHHQLGRPPGLLTTDNTSLPHSAQYVQIAGSPLSISPRTAPSPHAHLPVHIHPHHTLPISGPSPVFTTVPYTDGPKREETRPREVLNGELEKDRRFGPSPESSAGKQGSTAKGSSSTHQHQIHQQQSPRHYEPRHVVLPAEYVQDSAAMRTSLVLVPNSHSSGGADPRGTPDKLPPPTSHTEKGGICIGKPVSRSSSSSACLPFPPPPLPVDSLKGAVTALSPHAVIQTTHNTTESLSLGLTSTNFYSAQQPIIGYIAGTGHQQPLSYHTSLPQHLVIPGTQPVIIPVSGTEATASSTTPPHAFVTSTAPKVETFEAPAPYPHPAAAVVQAQLHLPVVPAPAGLLTTPPPPSAPSLPPYFTKGSIIQLADGELKRVEDLKTEDFIQSAEISNELKIDSSTVERIDSSHAANFAIIQFAVGEHRSQVSVEVLVEYPFFVFGQGWSSCCPERTTQLLELPCTKLSVGDVCISLTLKNLRNGSIKKSQGQVLDAPTLGPPLKSPKALSSGVRGGVRHTEQENGLRQCGDQGGGGGQGNRENGELRFGERDICKAPPVTESESGGKPTGRKRRWSAPEGRKVENPEGEPPLTFPKPSFIPQEVKISIEGRSNIGK</sequence>
<comment type="subcellular location">
    <subcellularLocation>
        <location evidence="1">Nucleus</location>
    </subcellularLocation>
</comment>
<feature type="compositionally biased region" description="Basic and acidic residues" evidence="9">
    <location>
        <begin position="368"/>
        <end position="390"/>
    </location>
</feature>
<protein>
    <recommendedName>
        <fullName evidence="10">AXH domain-containing protein</fullName>
    </recommendedName>
</protein>
<dbReference type="Proteomes" id="UP001558613">
    <property type="component" value="Unassembled WGS sequence"/>
</dbReference>